<evidence type="ECO:0000313" key="6">
    <source>
        <dbReference type="EMBL" id="RSX51540.1"/>
    </source>
</evidence>
<evidence type="ECO:0000313" key="7">
    <source>
        <dbReference type="Proteomes" id="UP000288607"/>
    </source>
</evidence>
<name>A0A430FFE9_9BIFI</name>
<dbReference type="Proteomes" id="UP000288607">
    <property type="component" value="Unassembled WGS sequence"/>
</dbReference>
<keyword evidence="2" id="KW-0680">Restriction system</keyword>
<evidence type="ECO:0000256" key="2">
    <source>
        <dbReference type="ARBA" id="ARBA00022747"/>
    </source>
</evidence>
<dbReference type="PANTHER" id="PTHR43140:SF1">
    <property type="entry name" value="TYPE I RESTRICTION ENZYME ECOKI SPECIFICITY SUBUNIT"/>
    <property type="match status" value="1"/>
</dbReference>
<keyword evidence="7" id="KW-1185">Reference proteome</keyword>
<dbReference type="EMBL" id="QXGJ01000003">
    <property type="protein sequence ID" value="RSX51540.1"/>
    <property type="molecule type" value="Genomic_DNA"/>
</dbReference>
<dbReference type="InterPro" id="IPR051212">
    <property type="entry name" value="Type-I_RE_S_subunit"/>
</dbReference>
<keyword evidence="3" id="KW-0238">DNA-binding</keyword>
<sequence length="430" mass="47833">MERYNAYKDSGVDWIGEIPAGWKTAPLKRALSIFNGADYKPYVDDVESNNTIPVYGSGGCFAYCNTVMHDGESVLLGRKGTVDKPLYVKDPFWTVDTMYYAIAHEEFSTKYLWYLSTRFNYEKYQYGSALPSMTQRDLYSITCAFPTLQEQQAIADYLDEKTSAIDSAVKDIERSIELLNEYRQSVISEAVTKGLDPSVPMKDSGTDWIGQIPAEWEIVPLHARASFSKGLSITKDDLVKDGKPVLSYGQIHSKTHKAAGIEKDLIRFVSDECPALADTAFANEGSLIMADTSEDVAGSGNCAYVDKQPGIYAGYHTIVINPSASIGGKYLGYLAMDANWRSQIRSRVSGVKLYSITQKILKEVNVLVPPESERKAIADYLDEQCDHIDSLIAQKRSLIVRLKEYRASLISECVTGKVKVPGARETETEE</sequence>
<comment type="subunit">
    <text evidence="4">The methyltransferase is composed of M and S polypeptides.</text>
</comment>
<dbReference type="Gene3D" id="1.10.287.1120">
    <property type="entry name" value="Bipartite methylase S protein"/>
    <property type="match status" value="1"/>
</dbReference>
<dbReference type="OrthoDB" id="3197085at2"/>
<dbReference type="Gene3D" id="3.90.220.20">
    <property type="entry name" value="DNA methylase specificity domains"/>
    <property type="match status" value="2"/>
</dbReference>
<dbReference type="Pfam" id="PF01420">
    <property type="entry name" value="Methylase_S"/>
    <property type="match status" value="2"/>
</dbReference>
<organism evidence="6 7">
    <name type="scientific">Bifidobacterium callimiconis</name>
    <dbReference type="NCBI Taxonomy" id="2306973"/>
    <lineage>
        <taxon>Bacteria</taxon>
        <taxon>Bacillati</taxon>
        <taxon>Actinomycetota</taxon>
        <taxon>Actinomycetes</taxon>
        <taxon>Bifidobacteriales</taxon>
        <taxon>Bifidobacteriaceae</taxon>
        <taxon>Bifidobacterium</taxon>
    </lineage>
</organism>
<evidence type="ECO:0000256" key="3">
    <source>
        <dbReference type="ARBA" id="ARBA00023125"/>
    </source>
</evidence>
<accession>A0A430FFE9</accession>
<dbReference type="InterPro" id="IPR000055">
    <property type="entry name" value="Restrct_endonuc_typeI_TRD"/>
</dbReference>
<reference evidence="6 7" key="1">
    <citation type="submission" date="2018-09" db="EMBL/GenBank/DDBJ databases">
        <title>Characterization of the phylogenetic diversity of five novel species belonging to the genus Bifidobacterium.</title>
        <authorList>
            <person name="Lugli G.A."/>
            <person name="Duranti S."/>
            <person name="Milani C."/>
        </authorList>
    </citation>
    <scope>NUCLEOTIDE SEQUENCE [LARGE SCALE GENOMIC DNA]</scope>
    <source>
        <strain evidence="6 7">2028B</strain>
    </source>
</reference>
<evidence type="ECO:0000259" key="5">
    <source>
        <dbReference type="Pfam" id="PF01420"/>
    </source>
</evidence>
<dbReference type="AlphaFoldDB" id="A0A430FFE9"/>
<dbReference type="RefSeq" id="WP_126029712.1">
    <property type="nucleotide sequence ID" value="NZ_QXGJ01000003.1"/>
</dbReference>
<dbReference type="CDD" id="cd17288">
    <property type="entry name" value="RMtype1_S_LlaAI06ORF1089P_TRD1-CR1_like"/>
    <property type="match status" value="1"/>
</dbReference>
<dbReference type="PANTHER" id="PTHR43140">
    <property type="entry name" value="TYPE-1 RESTRICTION ENZYME ECOKI SPECIFICITY PROTEIN"/>
    <property type="match status" value="1"/>
</dbReference>
<evidence type="ECO:0000256" key="1">
    <source>
        <dbReference type="ARBA" id="ARBA00010923"/>
    </source>
</evidence>
<comment type="similarity">
    <text evidence="1">Belongs to the type-I restriction system S methylase family.</text>
</comment>
<comment type="caution">
    <text evidence="6">The sequence shown here is derived from an EMBL/GenBank/DDBJ whole genome shotgun (WGS) entry which is preliminary data.</text>
</comment>
<dbReference type="InterPro" id="IPR044946">
    <property type="entry name" value="Restrct_endonuc_typeI_TRD_sf"/>
</dbReference>
<dbReference type="GO" id="GO:0009307">
    <property type="term" value="P:DNA restriction-modification system"/>
    <property type="evidence" value="ECO:0007669"/>
    <property type="project" value="UniProtKB-KW"/>
</dbReference>
<protein>
    <submittedName>
        <fullName evidence="6">Type I restriction modification DNA specificity domain-containing protein</fullName>
    </submittedName>
</protein>
<evidence type="ECO:0000256" key="4">
    <source>
        <dbReference type="ARBA" id="ARBA00038652"/>
    </source>
</evidence>
<gene>
    <name evidence="6" type="ORF">D2E23_0803</name>
</gene>
<proteinExistence type="inferred from homology"/>
<dbReference type="REBASE" id="385096">
    <property type="entry name" value="S.Bca2028BORF800P"/>
</dbReference>
<feature type="domain" description="Type I restriction modification DNA specificity" evidence="5">
    <location>
        <begin position="40"/>
        <end position="165"/>
    </location>
</feature>
<feature type="domain" description="Type I restriction modification DNA specificity" evidence="5">
    <location>
        <begin position="214"/>
        <end position="391"/>
    </location>
</feature>
<dbReference type="SUPFAM" id="SSF116734">
    <property type="entry name" value="DNA methylase specificity domain"/>
    <property type="match status" value="2"/>
</dbReference>
<dbReference type="GO" id="GO:0003677">
    <property type="term" value="F:DNA binding"/>
    <property type="evidence" value="ECO:0007669"/>
    <property type="project" value="UniProtKB-KW"/>
</dbReference>